<evidence type="ECO:0000313" key="2">
    <source>
        <dbReference type="EMBL" id="PIK60289.1"/>
    </source>
</evidence>
<organism evidence="2 3">
    <name type="scientific">Stichopus japonicus</name>
    <name type="common">Sea cucumber</name>
    <dbReference type="NCBI Taxonomy" id="307972"/>
    <lineage>
        <taxon>Eukaryota</taxon>
        <taxon>Metazoa</taxon>
        <taxon>Echinodermata</taxon>
        <taxon>Eleutherozoa</taxon>
        <taxon>Echinozoa</taxon>
        <taxon>Holothuroidea</taxon>
        <taxon>Aspidochirotacea</taxon>
        <taxon>Aspidochirotida</taxon>
        <taxon>Stichopodidae</taxon>
        <taxon>Apostichopus</taxon>
    </lineage>
</organism>
<keyword evidence="1" id="KW-0472">Membrane</keyword>
<evidence type="ECO:0000256" key="1">
    <source>
        <dbReference type="SAM" id="Phobius"/>
    </source>
</evidence>
<reference evidence="2 3" key="1">
    <citation type="journal article" date="2017" name="PLoS Biol.">
        <title>The sea cucumber genome provides insights into morphological evolution and visceral regeneration.</title>
        <authorList>
            <person name="Zhang X."/>
            <person name="Sun L."/>
            <person name="Yuan J."/>
            <person name="Sun Y."/>
            <person name="Gao Y."/>
            <person name="Zhang L."/>
            <person name="Li S."/>
            <person name="Dai H."/>
            <person name="Hamel J.F."/>
            <person name="Liu C."/>
            <person name="Yu Y."/>
            <person name="Liu S."/>
            <person name="Lin W."/>
            <person name="Guo K."/>
            <person name="Jin S."/>
            <person name="Xu P."/>
            <person name="Storey K.B."/>
            <person name="Huan P."/>
            <person name="Zhang T."/>
            <person name="Zhou Y."/>
            <person name="Zhang J."/>
            <person name="Lin C."/>
            <person name="Li X."/>
            <person name="Xing L."/>
            <person name="Huo D."/>
            <person name="Sun M."/>
            <person name="Wang L."/>
            <person name="Mercier A."/>
            <person name="Li F."/>
            <person name="Yang H."/>
            <person name="Xiang J."/>
        </authorList>
    </citation>
    <scope>NUCLEOTIDE SEQUENCE [LARGE SCALE GENOMIC DNA]</scope>
    <source>
        <strain evidence="2">Shaxun</strain>
        <tissue evidence="2">Muscle</tissue>
    </source>
</reference>
<feature type="transmembrane region" description="Helical" evidence="1">
    <location>
        <begin position="103"/>
        <end position="121"/>
    </location>
</feature>
<gene>
    <name evidence="2" type="ORF">BSL78_02785</name>
</gene>
<comment type="caution">
    <text evidence="2">The sequence shown here is derived from an EMBL/GenBank/DDBJ whole genome shotgun (WGS) entry which is preliminary data.</text>
</comment>
<protein>
    <submittedName>
        <fullName evidence="2">Uncharacterized protein</fullName>
    </submittedName>
</protein>
<accession>A0A2G8LJ65</accession>
<name>A0A2G8LJ65_STIJA</name>
<evidence type="ECO:0000313" key="3">
    <source>
        <dbReference type="Proteomes" id="UP000230750"/>
    </source>
</evidence>
<keyword evidence="3" id="KW-1185">Reference proteome</keyword>
<keyword evidence="1" id="KW-0812">Transmembrane</keyword>
<sequence length="131" mass="14598">MVARIFKYAILIALVAILIYFLTQEENQNAMRDALQDVTRTDAWKTFKKTWQKSYKKTQQLFTNAQNGKLSVEIGTSLDASSRSFLGVGLADLQGHLKSLDSGTAGTILLTVWLLLGYFLYKVTSTGPRSS</sequence>
<dbReference type="Proteomes" id="UP000230750">
    <property type="component" value="Unassembled WGS sequence"/>
</dbReference>
<feature type="transmembrane region" description="Helical" evidence="1">
    <location>
        <begin position="6"/>
        <end position="23"/>
    </location>
</feature>
<dbReference type="EMBL" id="MRZV01000061">
    <property type="protein sequence ID" value="PIK60289.1"/>
    <property type="molecule type" value="Genomic_DNA"/>
</dbReference>
<dbReference type="AlphaFoldDB" id="A0A2G8LJ65"/>
<proteinExistence type="predicted"/>
<keyword evidence="1" id="KW-1133">Transmembrane helix</keyword>